<dbReference type="OrthoDB" id="2409254at2759"/>
<dbReference type="InParanoid" id="A0A163CSR3"/>
<dbReference type="InterPro" id="IPR038279">
    <property type="entry name" value="Ndc10_dom2_sf"/>
</dbReference>
<reference evidence="2" key="1">
    <citation type="submission" date="2015-06" db="EMBL/GenBank/DDBJ databases">
        <title>Expansion of signal transduction pathways in fungi by whole-genome duplication.</title>
        <authorList>
            <consortium name="DOE Joint Genome Institute"/>
            <person name="Corrochano L.M."/>
            <person name="Kuo A."/>
            <person name="Marcet-Houben M."/>
            <person name="Polaino S."/>
            <person name="Salamov A."/>
            <person name="Villalobos J.M."/>
            <person name="Alvarez M.I."/>
            <person name="Avalos J."/>
            <person name="Benito E.P."/>
            <person name="Benoit I."/>
            <person name="Burger G."/>
            <person name="Camino L.P."/>
            <person name="Canovas D."/>
            <person name="Cerda-Olmedo E."/>
            <person name="Cheng J.-F."/>
            <person name="Dominguez A."/>
            <person name="Elias M."/>
            <person name="Eslava A.P."/>
            <person name="Glaser F."/>
            <person name="Grimwood J."/>
            <person name="Gutierrez G."/>
            <person name="Heitman J."/>
            <person name="Henrissat B."/>
            <person name="Iturriaga E.A."/>
            <person name="Lang B.F."/>
            <person name="Lavin J.L."/>
            <person name="Lee S."/>
            <person name="Li W."/>
            <person name="Lindquist E."/>
            <person name="Lopez-Garcia S."/>
            <person name="Luque E.M."/>
            <person name="Marcos A.T."/>
            <person name="Martin J."/>
            <person name="McCluskey K."/>
            <person name="Medina H.R."/>
            <person name="Miralles-Duran A."/>
            <person name="Miyazaki A."/>
            <person name="Munoz-Torres E."/>
            <person name="Oguiza J.A."/>
            <person name="Ohm R."/>
            <person name="Olmedo M."/>
            <person name="Orejas M."/>
            <person name="Ortiz-Castellanos L."/>
            <person name="Pisabarro A.G."/>
            <person name="Rodriguez-Romero J."/>
            <person name="Ruiz-Herrera J."/>
            <person name="Ruiz-Vazquez R."/>
            <person name="Sanz C."/>
            <person name="Schackwitz W."/>
            <person name="Schmutz J."/>
            <person name="Shahriari M."/>
            <person name="Shelest E."/>
            <person name="Silva-Franco F."/>
            <person name="Soanes D."/>
            <person name="Syed K."/>
            <person name="Tagua V.G."/>
            <person name="Talbot N.J."/>
            <person name="Thon M."/>
            <person name="De vries R.P."/>
            <person name="Wiebenga A."/>
            <person name="Yadav J.S."/>
            <person name="Braun E.L."/>
            <person name="Baker S."/>
            <person name="Garre V."/>
            <person name="Horwitz B."/>
            <person name="Torres-Martinez S."/>
            <person name="Idnurm A."/>
            <person name="Herrera-Estrella A."/>
            <person name="Gabaldon T."/>
            <person name="Grigoriev I.V."/>
        </authorList>
    </citation>
    <scope>NUCLEOTIDE SEQUENCE [LARGE SCALE GENOMIC DNA]</scope>
    <source>
        <strain evidence="2">NRRL 1555(-)</strain>
    </source>
</reference>
<name>A0A163CSR3_PHYB8</name>
<sequence length="486" mass="55379">MLVENSTAESSSSANLSTSVGSNVFVALQSSSSINVSEFELALKALPMKVHASTAAIYRMPLEHWKYPYTVGPTEFVIASFKEFVFKQTYIKSVSVETDVRTQIGLRTEDNKERQLTLLQSREVGWPSSKKTKEAIELLKYKHDLVYDKVQTNIDRAAHYVIRDSYKSGKLIRVLKSLWTSDSKSGLCEMFSISSCHHILLRDQDLRNLNFAYCFCTIIPKKQHKEMQQALALVFSLDKGKTLKEGKVKFACAICHENVFRCPFGAFAFFMFSLLQKTAKKALADEEIYTTQVIHGGRHAGSMEAEGLRISFDLIKQEGGWKDRLGRLETHYLGKLPSPFARGMAGFWEKPFSLARNGVSLPMELQKMKEMNEVDKNEDEDENIINLEIDEKADSVEFVEEDGRLQRIILQDAAIYLYLNKENKHIHTRNLPFSSNSFRMFQEDIIAAITSPSIGRLEEYKSLVPNIVNMNKEVANRVTEVNHRII</sequence>
<dbReference type="VEuPathDB" id="FungiDB:PHYBLDRAFT_153601"/>
<dbReference type="EMBL" id="KV441029">
    <property type="protein sequence ID" value="OAD65350.1"/>
    <property type="molecule type" value="Genomic_DNA"/>
</dbReference>
<dbReference type="GO" id="GO:0003677">
    <property type="term" value="F:DNA binding"/>
    <property type="evidence" value="ECO:0007669"/>
    <property type="project" value="InterPro"/>
</dbReference>
<dbReference type="STRING" id="763407.A0A163CSR3"/>
<organism evidence="1 2">
    <name type="scientific">Phycomyces blakesleeanus (strain ATCC 8743b / DSM 1359 / FGSC 10004 / NBRC 33097 / NRRL 1555)</name>
    <dbReference type="NCBI Taxonomy" id="763407"/>
    <lineage>
        <taxon>Eukaryota</taxon>
        <taxon>Fungi</taxon>
        <taxon>Fungi incertae sedis</taxon>
        <taxon>Mucoromycota</taxon>
        <taxon>Mucoromycotina</taxon>
        <taxon>Mucoromycetes</taxon>
        <taxon>Mucorales</taxon>
        <taxon>Phycomycetaceae</taxon>
        <taxon>Phycomyces</taxon>
    </lineage>
</organism>
<proteinExistence type="predicted"/>
<gene>
    <name evidence="1" type="ORF">PHYBLDRAFT_153601</name>
</gene>
<dbReference type="Proteomes" id="UP000077315">
    <property type="component" value="Unassembled WGS sequence"/>
</dbReference>
<dbReference type="AlphaFoldDB" id="A0A163CSR3"/>
<dbReference type="Gene3D" id="1.10.443.20">
    <property type="entry name" value="Centromere DNA-binding protein complex CBF3 subunit, domain 2"/>
    <property type="match status" value="2"/>
</dbReference>
<evidence type="ECO:0000313" key="1">
    <source>
        <dbReference type="EMBL" id="OAD65350.1"/>
    </source>
</evidence>
<accession>A0A163CSR3</accession>
<evidence type="ECO:0008006" key="3">
    <source>
        <dbReference type="Google" id="ProtNLM"/>
    </source>
</evidence>
<evidence type="ECO:0000313" key="2">
    <source>
        <dbReference type="Proteomes" id="UP000077315"/>
    </source>
</evidence>
<protein>
    <recommendedName>
        <fullName evidence="3">Ndc10 domain-containing protein</fullName>
    </recommendedName>
</protein>
<keyword evidence="2" id="KW-1185">Reference proteome</keyword>
<dbReference type="GeneID" id="28994109"/>
<dbReference type="RefSeq" id="XP_018283390.1">
    <property type="nucleotide sequence ID" value="XM_018433203.1"/>
</dbReference>